<dbReference type="RefSeq" id="WP_008868423.1">
    <property type="nucleotide sequence ID" value="NZ_ACJN02000001.1"/>
</dbReference>
<sequence length="144" mass="16592">MARCAPTGFTLMEVLVALVIAGLVVGVFFQVLAAGLRLEFRSAEVVREVTEIRRIMDALMAMDVQDSEFAWSGEDFGLSWSLGIEPVETVHKRGDLPEEVRLPGELYRYVLAYSMDRGRQGRIVRYVWYEPGFFHEEFKRTHFR</sequence>
<dbReference type="eggNOG" id="ENOG50344S7">
    <property type="taxonomic scope" value="Bacteria"/>
</dbReference>
<dbReference type="Pfam" id="PF07963">
    <property type="entry name" value="N_methyl"/>
    <property type="match status" value="1"/>
</dbReference>
<reference evidence="1" key="1">
    <citation type="submission" date="2010-05" db="EMBL/GenBank/DDBJ databases">
        <title>The draft genome of Desulfonatronospira thiodismutans ASO3-1.</title>
        <authorList>
            <consortium name="US DOE Joint Genome Institute (JGI-PGF)"/>
            <person name="Lucas S."/>
            <person name="Copeland A."/>
            <person name="Lapidus A."/>
            <person name="Cheng J.-F."/>
            <person name="Bruce D."/>
            <person name="Goodwin L."/>
            <person name="Pitluck S."/>
            <person name="Chertkov O."/>
            <person name="Brettin T."/>
            <person name="Detter J.C."/>
            <person name="Han C."/>
            <person name="Land M.L."/>
            <person name="Hauser L."/>
            <person name="Kyrpides N."/>
            <person name="Mikhailova N."/>
            <person name="Muyzer G."/>
            <person name="Woyke T."/>
        </authorList>
    </citation>
    <scope>NUCLEOTIDE SEQUENCE [LARGE SCALE GENOMIC DNA]</scope>
    <source>
        <strain evidence="1">ASO3-1</strain>
    </source>
</reference>
<organism evidence="1 2">
    <name type="scientific">Desulfonatronospira thiodismutans ASO3-1</name>
    <dbReference type="NCBI Taxonomy" id="555779"/>
    <lineage>
        <taxon>Bacteria</taxon>
        <taxon>Pseudomonadati</taxon>
        <taxon>Thermodesulfobacteriota</taxon>
        <taxon>Desulfovibrionia</taxon>
        <taxon>Desulfovibrionales</taxon>
        <taxon>Desulfonatronovibrionaceae</taxon>
        <taxon>Desulfonatronospira</taxon>
    </lineage>
</organism>
<dbReference type="AlphaFoldDB" id="D6SKT0"/>
<accession>D6SKT0</accession>
<dbReference type="OrthoDB" id="5471947at2"/>
<keyword evidence="2" id="KW-1185">Reference proteome</keyword>
<dbReference type="Proteomes" id="UP000005496">
    <property type="component" value="Unassembled WGS sequence"/>
</dbReference>
<dbReference type="InterPro" id="IPR012902">
    <property type="entry name" value="N_methyl_site"/>
</dbReference>
<gene>
    <name evidence="1" type="ORF">Dthio_PD2705</name>
</gene>
<proteinExistence type="predicted"/>
<evidence type="ECO:0008006" key="3">
    <source>
        <dbReference type="Google" id="ProtNLM"/>
    </source>
</evidence>
<evidence type="ECO:0000313" key="1">
    <source>
        <dbReference type="EMBL" id="EFI35291.1"/>
    </source>
</evidence>
<evidence type="ECO:0000313" key="2">
    <source>
        <dbReference type="Proteomes" id="UP000005496"/>
    </source>
</evidence>
<protein>
    <recommendedName>
        <fullName evidence="3">Prepilin-type N-terminal cleavage/methylation domain-containing protein</fullName>
    </recommendedName>
</protein>
<dbReference type="NCBIfam" id="TIGR02532">
    <property type="entry name" value="IV_pilin_GFxxxE"/>
    <property type="match status" value="1"/>
</dbReference>
<comment type="caution">
    <text evidence="1">The sequence shown here is derived from an EMBL/GenBank/DDBJ whole genome shotgun (WGS) entry which is preliminary data.</text>
</comment>
<name>D6SKT0_9BACT</name>
<dbReference type="EMBL" id="ACJN02000001">
    <property type="protein sequence ID" value="EFI35291.1"/>
    <property type="molecule type" value="Genomic_DNA"/>
</dbReference>